<evidence type="ECO:0000256" key="1">
    <source>
        <dbReference type="ARBA" id="ARBA00022516"/>
    </source>
</evidence>
<evidence type="ECO:0000313" key="8">
    <source>
        <dbReference type="EMBL" id="AOV16734.1"/>
    </source>
</evidence>
<dbReference type="Gene3D" id="1.20.1180.10">
    <property type="entry name" value="Udp N-acetylglucosamine O-acyltransferase, C-terminal domain"/>
    <property type="match status" value="1"/>
</dbReference>
<dbReference type="EC" id="2.3.1.129" evidence="6"/>
<evidence type="ECO:0000256" key="3">
    <source>
        <dbReference type="ARBA" id="ARBA00022679"/>
    </source>
</evidence>
<dbReference type="InterPro" id="IPR001451">
    <property type="entry name" value="Hexapep"/>
</dbReference>
<dbReference type="AlphaFoldDB" id="A0A1D8K700"/>
<dbReference type="PANTHER" id="PTHR43480">
    <property type="entry name" value="ACYL-[ACYL-CARRIER-PROTEIN]--UDP-N-ACETYLGLUCOSAMINE O-ACYLTRANSFERASE"/>
    <property type="match status" value="1"/>
</dbReference>
<dbReference type="Proteomes" id="UP000095342">
    <property type="component" value="Chromosome"/>
</dbReference>
<dbReference type="PIRSF" id="PIRSF000456">
    <property type="entry name" value="UDP-GlcNAc_acltr"/>
    <property type="match status" value="1"/>
</dbReference>
<keyword evidence="6" id="KW-0963">Cytoplasm</keyword>
<dbReference type="SUPFAM" id="SSF51161">
    <property type="entry name" value="Trimeric LpxA-like enzymes"/>
    <property type="match status" value="1"/>
</dbReference>
<dbReference type="Pfam" id="PF00132">
    <property type="entry name" value="Hexapep"/>
    <property type="match status" value="2"/>
</dbReference>
<dbReference type="KEGG" id="aaeo:BJI67_06350"/>
<dbReference type="GO" id="GO:0005737">
    <property type="term" value="C:cytoplasm"/>
    <property type="evidence" value="ECO:0007669"/>
    <property type="project" value="UniProtKB-SubCell"/>
</dbReference>
<dbReference type="InterPro" id="IPR037157">
    <property type="entry name" value="Acetyltransf_C_sf"/>
</dbReference>
<feature type="domain" description="UDP N-acetylglucosamine O-acyltransferase C-terminal" evidence="7">
    <location>
        <begin position="174"/>
        <end position="251"/>
    </location>
</feature>
<dbReference type="PANTHER" id="PTHR43480:SF1">
    <property type="entry name" value="ACYL-[ACYL-CARRIER-PROTEIN]--UDP-N-ACETYLGLUCOSAMINE O-ACYLTRANSFERASE, MITOCHONDRIAL-RELATED"/>
    <property type="match status" value="1"/>
</dbReference>
<sequence length="257" mass="27976">MIHPQAIIDPAAELAEDVSVGPFSVIGPGVTIGAGTQIGPHVVIQGPTHIGRDNRILQFTSLGADPQDKKYRGEPTELVIGDRNLIRESVTINRGTMNGNGRTVVGDDNLLMAYIHIAHDCRIGNNTIFSNNASLAGHVHIEDWVILSGFTLVHQFCSVGAHAFTGMGSAIAKDVPPYMIVSGNPARPHGINKEGLKRRGFTAEQINQLRRAYKVLYRQGLNLDEAMHELEQLAAAEQAVQPILDFLRDGVRRSLIR</sequence>
<dbReference type="Pfam" id="PF13720">
    <property type="entry name" value="Acetyltransf_11"/>
    <property type="match status" value="1"/>
</dbReference>
<organism evidence="8 9">
    <name type="scientific">Acidihalobacter aeolianus</name>
    <dbReference type="NCBI Taxonomy" id="2792603"/>
    <lineage>
        <taxon>Bacteria</taxon>
        <taxon>Pseudomonadati</taxon>
        <taxon>Pseudomonadota</taxon>
        <taxon>Gammaproteobacteria</taxon>
        <taxon>Chromatiales</taxon>
        <taxon>Ectothiorhodospiraceae</taxon>
        <taxon>Acidihalobacter</taxon>
    </lineage>
</organism>
<reference evidence="8 9" key="1">
    <citation type="submission" date="2016-09" db="EMBL/GenBank/DDBJ databases">
        <title>Acidihalobacter prosperus V6 (DSM14174).</title>
        <authorList>
            <person name="Khaleque H.N."/>
            <person name="Ramsay J.P."/>
            <person name="Murphy R.J.T."/>
            <person name="Kaksonen A.H."/>
            <person name="Boxall N.J."/>
            <person name="Watkin E.L.J."/>
        </authorList>
    </citation>
    <scope>NUCLEOTIDE SEQUENCE [LARGE SCALE GENOMIC DNA]</scope>
    <source>
        <strain evidence="8 9">V6</strain>
    </source>
</reference>
<evidence type="ECO:0000256" key="4">
    <source>
        <dbReference type="ARBA" id="ARBA00023098"/>
    </source>
</evidence>
<dbReference type="GO" id="GO:0016020">
    <property type="term" value="C:membrane"/>
    <property type="evidence" value="ECO:0007669"/>
    <property type="project" value="GOC"/>
</dbReference>
<evidence type="ECO:0000256" key="2">
    <source>
        <dbReference type="ARBA" id="ARBA00022556"/>
    </source>
</evidence>
<dbReference type="NCBIfam" id="TIGR01852">
    <property type="entry name" value="lipid_A_lpxA"/>
    <property type="match status" value="1"/>
</dbReference>
<dbReference type="InterPro" id="IPR029098">
    <property type="entry name" value="Acetyltransf_C"/>
</dbReference>
<keyword evidence="9" id="KW-1185">Reference proteome</keyword>
<keyword evidence="6" id="KW-0677">Repeat</keyword>
<comment type="similarity">
    <text evidence="6">Belongs to the transferase hexapeptide repeat family. LpxA subfamily.</text>
</comment>
<evidence type="ECO:0000256" key="6">
    <source>
        <dbReference type="HAMAP-Rule" id="MF_00387"/>
    </source>
</evidence>
<evidence type="ECO:0000313" key="9">
    <source>
        <dbReference type="Proteomes" id="UP000095342"/>
    </source>
</evidence>
<comment type="function">
    <text evidence="6">Involved in the biosynthesis of lipid A, a phosphorylated glycolipid that anchors the lipopolysaccharide to the outer membrane of the cell.</text>
</comment>
<dbReference type="UniPathway" id="UPA00359">
    <property type="reaction ID" value="UER00477"/>
</dbReference>
<comment type="pathway">
    <text evidence="6">Glycolipid biosynthesis; lipid IV(A) biosynthesis; lipid IV(A) from (3R)-3-hydroxytetradecanoyl-[acyl-carrier-protein] and UDP-N-acetyl-alpha-D-glucosamine: step 1/6.</text>
</comment>
<dbReference type="HAMAP" id="MF_00387">
    <property type="entry name" value="LpxA"/>
    <property type="match status" value="1"/>
</dbReference>
<dbReference type="NCBIfam" id="NF003657">
    <property type="entry name" value="PRK05289.1"/>
    <property type="match status" value="1"/>
</dbReference>
<proteinExistence type="inferred from homology"/>
<comment type="subcellular location">
    <subcellularLocation>
        <location evidence="6">Cytoplasm</location>
    </subcellularLocation>
</comment>
<accession>A0A1D8K700</accession>
<dbReference type="EMBL" id="CP017448">
    <property type="protein sequence ID" value="AOV16734.1"/>
    <property type="molecule type" value="Genomic_DNA"/>
</dbReference>
<dbReference type="InterPro" id="IPR011004">
    <property type="entry name" value="Trimer_LpxA-like_sf"/>
</dbReference>
<dbReference type="CDD" id="cd03351">
    <property type="entry name" value="LbH_UDP-GlcNAc_AT"/>
    <property type="match status" value="1"/>
</dbReference>
<dbReference type="GO" id="GO:0008780">
    <property type="term" value="F:acyl-[acyl-carrier-protein]-UDP-N-acetylglucosamine O-acyltransferase activity"/>
    <property type="evidence" value="ECO:0007669"/>
    <property type="project" value="UniProtKB-UniRule"/>
</dbReference>
<evidence type="ECO:0000256" key="5">
    <source>
        <dbReference type="ARBA" id="ARBA00023315"/>
    </source>
</evidence>
<dbReference type="Gene3D" id="2.160.10.10">
    <property type="entry name" value="Hexapeptide repeat proteins"/>
    <property type="match status" value="1"/>
</dbReference>
<name>A0A1D8K700_9GAMM</name>
<keyword evidence="1 6" id="KW-0444">Lipid biosynthesis</keyword>
<dbReference type="InterPro" id="IPR010137">
    <property type="entry name" value="Lipid_A_LpxA"/>
</dbReference>
<keyword evidence="4 6" id="KW-0443">Lipid metabolism</keyword>
<gene>
    <name evidence="6" type="primary">lpxA</name>
    <name evidence="8" type="ORF">BJI67_06350</name>
</gene>
<dbReference type="RefSeq" id="WP_070072318.1">
    <property type="nucleotide sequence ID" value="NZ_CP017448.1"/>
</dbReference>
<protein>
    <recommendedName>
        <fullName evidence="6">Acyl-[acyl-carrier-protein]--UDP-N-acetylglucosamine O-acyltransferase</fullName>
        <shortName evidence="6">UDP-N-acetylglucosamine acyltransferase</shortName>
        <ecNumber evidence="6">2.3.1.129</ecNumber>
    </recommendedName>
</protein>
<comment type="catalytic activity">
    <reaction evidence="6">
        <text>a (3R)-hydroxyacyl-[ACP] + UDP-N-acetyl-alpha-D-glucosamine = a UDP-3-O-[(3R)-3-hydroxyacyl]-N-acetyl-alpha-D-glucosamine + holo-[ACP]</text>
        <dbReference type="Rhea" id="RHEA:67812"/>
        <dbReference type="Rhea" id="RHEA-COMP:9685"/>
        <dbReference type="Rhea" id="RHEA-COMP:9945"/>
        <dbReference type="ChEBI" id="CHEBI:57705"/>
        <dbReference type="ChEBI" id="CHEBI:64479"/>
        <dbReference type="ChEBI" id="CHEBI:78827"/>
        <dbReference type="ChEBI" id="CHEBI:173225"/>
        <dbReference type="EC" id="2.3.1.129"/>
    </reaction>
</comment>
<evidence type="ECO:0000259" key="7">
    <source>
        <dbReference type="Pfam" id="PF13720"/>
    </source>
</evidence>
<keyword evidence="5 6" id="KW-0012">Acyltransferase</keyword>
<dbReference type="GO" id="GO:0009245">
    <property type="term" value="P:lipid A biosynthetic process"/>
    <property type="evidence" value="ECO:0007669"/>
    <property type="project" value="UniProtKB-UniRule"/>
</dbReference>
<comment type="subunit">
    <text evidence="6">Homotrimer.</text>
</comment>
<keyword evidence="3 6" id="KW-0808">Transferase</keyword>
<keyword evidence="2 6" id="KW-0441">Lipid A biosynthesis</keyword>